<comment type="subcellular location">
    <subcellularLocation>
        <location evidence="1">Cell membrane</location>
        <topology evidence="1">Single-pass membrane protein</topology>
    </subcellularLocation>
</comment>
<evidence type="ECO:0000313" key="8">
    <source>
        <dbReference type="EMBL" id="SDK19431.1"/>
    </source>
</evidence>
<protein>
    <submittedName>
        <fullName evidence="8">Phage shock protein C (PspC) family protein</fullName>
    </submittedName>
</protein>
<feature type="domain" description="Phage shock protein PspC N-terminal" evidence="7">
    <location>
        <begin position="3"/>
        <end position="59"/>
    </location>
</feature>
<dbReference type="PANTHER" id="PTHR33885:SF3">
    <property type="entry name" value="PHAGE SHOCK PROTEIN C"/>
    <property type="match status" value="1"/>
</dbReference>
<dbReference type="Proteomes" id="UP000198718">
    <property type="component" value="Unassembled WGS sequence"/>
</dbReference>
<evidence type="ECO:0000256" key="1">
    <source>
        <dbReference type="ARBA" id="ARBA00004162"/>
    </source>
</evidence>
<proteinExistence type="predicted"/>
<evidence type="ECO:0000259" key="7">
    <source>
        <dbReference type="Pfam" id="PF04024"/>
    </source>
</evidence>
<keyword evidence="4 6" id="KW-1133">Transmembrane helix</keyword>
<name>A0A1G8ZWQ9_9FIRM</name>
<gene>
    <name evidence="8" type="ORF">SAMN05660472_00988</name>
</gene>
<evidence type="ECO:0000256" key="2">
    <source>
        <dbReference type="ARBA" id="ARBA00022475"/>
    </source>
</evidence>
<evidence type="ECO:0000256" key="5">
    <source>
        <dbReference type="ARBA" id="ARBA00023136"/>
    </source>
</evidence>
<keyword evidence="3 6" id="KW-0812">Transmembrane</keyword>
<sequence>MTKRLYRSEADQKIAGVCGGIAEYFNIDSTLVRLGWVVFSLMGGSGILAYIIAIIIMPRRY</sequence>
<dbReference type="OrthoDB" id="9815286at2"/>
<organism evidence="8 9">
    <name type="scientific">Natronincola ferrireducens</name>
    <dbReference type="NCBI Taxonomy" id="393762"/>
    <lineage>
        <taxon>Bacteria</taxon>
        <taxon>Bacillati</taxon>
        <taxon>Bacillota</taxon>
        <taxon>Clostridia</taxon>
        <taxon>Peptostreptococcales</taxon>
        <taxon>Natronincolaceae</taxon>
        <taxon>Natronincola</taxon>
    </lineage>
</organism>
<evidence type="ECO:0000256" key="4">
    <source>
        <dbReference type="ARBA" id="ARBA00022989"/>
    </source>
</evidence>
<dbReference type="AlphaFoldDB" id="A0A1G8ZWQ9"/>
<dbReference type="InterPro" id="IPR052027">
    <property type="entry name" value="PspC"/>
</dbReference>
<evidence type="ECO:0000256" key="3">
    <source>
        <dbReference type="ARBA" id="ARBA00022692"/>
    </source>
</evidence>
<keyword evidence="9" id="KW-1185">Reference proteome</keyword>
<keyword evidence="2" id="KW-1003">Cell membrane</keyword>
<dbReference type="EMBL" id="FNFP01000001">
    <property type="protein sequence ID" value="SDK19431.1"/>
    <property type="molecule type" value="Genomic_DNA"/>
</dbReference>
<dbReference type="STRING" id="393762.SAMN05660472_00988"/>
<reference evidence="8 9" key="1">
    <citation type="submission" date="2016-10" db="EMBL/GenBank/DDBJ databases">
        <authorList>
            <person name="de Groot N.N."/>
        </authorList>
    </citation>
    <scope>NUCLEOTIDE SEQUENCE [LARGE SCALE GENOMIC DNA]</scope>
    <source>
        <strain evidence="8 9">DSM 18346</strain>
    </source>
</reference>
<evidence type="ECO:0000313" key="9">
    <source>
        <dbReference type="Proteomes" id="UP000198718"/>
    </source>
</evidence>
<dbReference type="Pfam" id="PF04024">
    <property type="entry name" value="PspC"/>
    <property type="match status" value="1"/>
</dbReference>
<dbReference type="InterPro" id="IPR007168">
    <property type="entry name" value="Phageshock_PspC_N"/>
</dbReference>
<dbReference type="RefSeq" id="WP_090551075.1">
    <property type="nucleotide sequence ID" value="NZ_FNFP01000001.1"/>
</dbReference>
<keyword evidence="5 6" id="KW-0472">Membrane</keyword>
<accession>A0A1G8ZWQ9</accession>
<feature type="transmembrane region" description="Helical" evidence="6">
    <location>
        <begin position="34"/>
        <end position="57"/>
    </location>
</feature>
<dbReference type="GO" id="GO:0005886">
    <property type="term" value="C:plasma membrane"/>
    <property type="evidence" value="ECO:0007669"/>
    <property type="project" value="UniProtKB-SubCell"/>
</dbReference>
<dbReference type="PANTHER" id="PTHR33885">
    <property type="entry name" value="PHAGE SHOCK PROTEIN C"/>
    <property type="match status" value="1"/>
</dbReference>
<evidence type="ECO:0000256" key="6">
    <source>
        <dbReference type="SAM" id="Phobius"/>
    </source>
</evidence>